<dbReference type="PANTHER" id="PTHR35332:SF2">
    <property type="entry name" value="REGULATION OF ENOLASE PROTEIN 1"/>
    <property type="match status" value="1"/>
</dbReference>
<keyword evidence="2" id="KW-1185">Reference proteome</keyword>
<evidence type="ECO:0008006" key="3">
    <source>
        <dbReference type="Google" id="ProtNLM"/>
    </source>
</evidence>
<dbReference type="InterPro" id="IPR015987">
    <property type="entry name" value="UCP022704"/>
</dbReference>
<protein>
    <recommendedName>
        <fullName evidence="3">DUF1349 domain-containing protein</fullName>
    </recommendedName>
</protein>
<comment type="caution">
    <text evidence="1">The sequence shown here is derived from an EMBL/GenBank/DDBJ whole genome shotgun (WGS) entry which is preliminary data.</text>
</comment>
<proteinExistence type="predicted"/>
<dbReference type="SUPFAM" id="SSF49899">
    <property type="entry name" value="Concanavalin A-like lectins/glucanases"/>
    <property type="match status" value="1"/>
</dbReference>
<accession>A0A3E0HCD9</accession>
<organism evidence="1 2">
    <name type="scientific">Kutzneria buriramensis</name>
    <dbReference type="NCBI Taxonomy" id="1045776"/>
    <lineage>
        <taxon>Bacteria</taxon>
        <taxon>Bacillati</taxon>
        <taxon>Actinomycetota</taxon>
        <taxon>Actinomycetes</taxon>
        <taxon>Pseudonocardiales</taxon>
        <taxon>Pseudonocardiaceae</taxon>
        <taxon>Kutzneria</taxon>
    </lineage>
</organism>
<dbReference type="PANTHER" id="PTHR35332">
    <property type="entry name" value="REGULATION OF ENOLASE PROTEIN 1"/>
    <property type="match status" value="1"/>
</dbReference>
<dbReference type="OrthoDB" id="9814707at2"/>
<name>A0A3E0HCD9_9PSEU</name>
<dbReference type="EMBL" id="QUNO01000011">
    <property type="protein sequence ID" value="REH42062.1"/>
    <property type="molecule type" value="Genomic_DNA"/>
</dbReference>
<evidence type="ECO:0000313" key="2">
    <source>
        <dbReference type="Proteomes" id="UP000256269"/>
    </source>
</evidence>
<dbReference type="InterPro" id="IPR013320">
    <property type="entry name" value="ConA-like_dom_sf"/>
</dbReference>
<dbReference type="PIRSF" id="PIRSF022704">
    <property type="entry name" value="UCP022704"/>
    <property type="match status" value="1"/>
</dbReference>
<dbReference type="Proteomes" id="UP000256269">
    <property type="component" value="Unassembled WGS sequence"/>
</dbReference>
<sequence length="183" mass="20317">MIDVTGWQWLNEPKSWTAGDALNVRTDPDTDFWRITHYGFIRDTGHVLAREVSGDFRLRTRFAGAYTHQYDQAGAMLRIDAENWIKTGVEYVDGRQHASVVVTRGLSDWSVTPIADADQVSIEIERSGDTVTVRYGVGNDEPTTMLRLAYYPPAVPTLAGVMCASPDGPGYTVAFDRLELTTG</sequence>
<gene>
    <name evidence="1" type="ORF">BCF44_111367</name>
</gene>
<dbReference type="InterPro" id="IPR009784">
    <property type="entry name" value="DUF1349"/>
</dbReference>
<dbReference type="Pfam" id="PF07081">
    <property type="entry name" value="DUF1349"/>
    <property type="match status" value="1"/>
</dbReference>
<dbReference type="Gene3D" id="2.60.120.200">
    <property type="match status" value="1"/>
</dbReference>
<dbReference type="AlphaFoldDB" id="A0A3E0HCD9"/>
<dbReference type="RefSeq" id="WP_116178057.1">
    <property type="nucleotide sequence ID" value="NZ_CP144375.1"/>
</dbReference>
<reference evidence="1 2" key="1">
    <citation type="submission" date="2018-08" db="EMBL/GenBank/DDBJ databases">
        <title>Genomic Encyclopedia of Archaeal and Bacterial Type Strains, Phase II (KMG-II): from individual species to whole genera.</title>
        <authorList>
            <person name="Goeker M."/>
        </authorList>
    </citation>
    <scope>NUCLEOTIDE SEQUENCE [LARGE SCALE GENOMIC DNA]</scope>
    <source>
        <strain evidence="1 2">DSM 45791</strain>
    </source>
</reference>
<evidence type="ECO:0000313" key="1">
    <source>
        <dbReference type="EMBL" id="REH42062.1"/>
    </source>
</evidence>